<feature type="compositionally biased region" description="Basic and acidic residues" evidence="1">
    <location>
        <begin position="182"/>
        <end position="194"/>
    </location>
</feature>
<evidence type="ECO:0000313" key="2">
    <source>
        <dbReference type="EMBL" id="KAL3643662.1"/>
    </source>
</evidence>
<accession>A0ABD3DNK3</accession>
<dbReference type="InterPro" id="IPR039272">
    <property type="entry name" value="CLEC16A/TT9"/>
</dbReference>
<dbReference type="EMBL" id="JAVIJP010000016">
    <property type="protein sequence ID" value="KAL3643662.1"/>
    <property type="molecule type" value="Genomic_DNA"/>
</dbReference>
<gene>
    <name evidence="2" type="ORF">CASFOL_014477</name>
</gene>
<feature type="region of interest" description="Disordered" evidence="1">
    <location>
        <begin position="174"/>
        <end position="194"/>
    </location>
</feature>
<protein>
    <submittedName>
        <fullName evidence="2">Uncharacterized protein</fullName>
    </submittedName>
</protein>
<dbReference type="PANTHER" id="PTHR21481">
    <property type="entry name" value="PROTEIN CLEC16A"/>
    <property type="match status" value="1"/>
</dbReference>
<evidence type="ECO:0000256" key="1">
    <source>
        <dbReference type="SAM" id="MobiDB-lite"/>
    </source>
</evidence>
<name>A0ABD3DNK3_9LAMI</name>
<keyword evidence="3" id="KW-1185">Reference proteome</keyword>
<dbReference type="PANTHER" id="PTHR21481:SF4">
    <property type="entry name" value="PROTEIN TRANSPARENT TESTA 9"/>
    <property type="match status" value="1"/>
</dbReference>
<organism evidence="2 3">
    <name type="scientific">Castilleja foliolosa</name>
    <dbReference type="NCBI Taxonomy" id="1961234"/>
    <lineage>
        <taxon>Eukaryota</taxon>
        <taxon>Viridiplantae</taxon>
        <taxon>Streptophyta</taxon>
        <taxon>Embryophyta</taxon>
        <taxon>Tracheophyta</taxon>
        <taxon>Spermatophyta</taxon>
        <taxon>Magnoliopsida</taxon>
        <taxon>eudicotyledons</taxon>
        <taxon>Gunneridae</taxon>
        <taxon>Pentapetalae</taxon>
        <taxon>asterids</taxon>
        <taxon>lamiids</taxon>
        <taxon>Lamiales</taxon>
        <taxon>Orobanchaceae</taxon>
        <taxon>Pedicularideae</taxon>
        <taxon>Castillejinae</taxon>
        <taxon>Castilleja</taxon>
    </lineage>
</organism>
<evidence type="ECO:0000313" key="3">
    <source>
        <dbReference type="Proteomes" id="UP001632038"/>
    </source>
</evidence>
<comment type="caution">
    <text evidence="2">The sequence shown here is derived from an EMBL/GenBank/DDBJ whole genome shotgun (WGS) entry which is preliminary data.</text>
</comment>
<proteinExistence type="predicted"/>
<dbReference type="Proteomes" id="UP001632038">
    <property type="component" value="Unassembled WGS sequence"/>
</dbReference>
<dbReference type="AlphaFoldDB" id="A0ABD3DNK3"/>
<sequence>MENVLRLLIFPLIFPSLRTEVVKLFIPEQSLGVITSLNLLILCIVKIKDLANIVVATLLCCPETFTWNYDDKLNGIMLGHGSLDAANQSAYENNHSLESDAGRLQVIIPTSDSSPDHPQGGVLGHDCGGTQISPRDALLSFVTSGDNVQVPGSLIVLATLLQTKVSNTNFSKSCPTVNLTSRGDRITPHPDEKG</sequence>
<reference evidence="3" key="1">
    <citation type="journal article" date="2024" name="IScience">
        <title>Strigolactones Initiate the Formation of Haustorium-like Structures in Castilleja.</title>
        <authorList>
            <person name="Buerger M."/>
            <person name="Peterson D."/>
            <person name="Chory J."/>
        </authorList>
    </citation>
    <scope>NUCLEOTIDE SEQUENCE [LARGE SCALE GENOMIC DNA]</scope>
</reference>